<evidence type="ECO:0000256" key="1">
    <source>
        <dbReference type="SAM" id="MobiDB-lite"/>
    </source>
</evidence>
<feature type="transmembrane region" description="Helical" evidence="2">
    <location>
        <begin position="51"/>
        <end position="74"/>
    </location>
</feature>
<dbReference type="WBParaSite" id="PgR055_g015_t09">
    <property type="protein sequence ID" value="PgR055_g015_t09"/>
    <property type="gene ID" value="PgR055_g015"/>
</dbReference>
<evidence type="ECO:0000313" key="3">
    <source>
        <dbReference type="Proteomes" id="UP000887569"/>
    </source>
</evidence>
<keyword evidence="3" id="KW-1185">Reference proteome</keyword>
<sequence length="139" mass="16443">MLPILQFALWMRLPVFFLTHCRFIVIGHSVSKQFSDVLQNFVERAPQWLLLLKWWGIINAMILCCSVSFLWMCCERKGEYKKKKRGHVNASSNSSIALDMKISELMKKEKRSRKEKRLHDSRDSDSDEAKEEKKKSKHK</sequence>
<feature type="compositionally biased region" description="Basic and acidic residues" evidence="1">
    <location>
        <begin position="130"/>
        <end position="139"/>
    </location>
</feature>
<dbReference type="Proteomes" id="UP000887569">
    <property type="component" value="Unplaced"/>
</dbReference>
<reference evidence="4" key="1">
    <citation type="submission" date="2022-11" db="UniProtKB">
        <authorList>
            <consortium name="WormBaseParasite"/>
        </authorList>
    </citation>
    <scope>IDENTIFICATION</scope>
</reference>
<evidence type="ECO:0000313" key="4">
    <source>
        <dbReference type="WBParaSite" id="PgR055_g015_t09"/>
    </source>
</evidence>
<evidence type="ECO:0000256" key="2">
    <source>
        <dbReference type="SAM" id="Phobius"/>
    </source>
</evidence>
<name>A0A915BRT1_PARUN</name>
<feature type="transmembrane region" description="Helical" evidence="2">
    <location>
        <begin position="7"/>
        <end position="31"/>
    </location>
</feature>
<feature type="region of interest" description="Disordered" evidence="1">
    <location>
        <begin position="108"/>
        <end position="139"/>
    </location>
</feature>
<protein>
    <submittedName>
        <fullName evidence="4">Uncharacterized protein</fullName>
    </submittedName>
</protein>
<keyword evidence="2" id="KW-0472">Membrane</keyword>
<organism evidence="3 4">
    <name type="scientific">Parascaris univalens</name>
    <name type="common">Nematode worm</name>
    <dbReference type="NCBI Taxonomy" id="6257"/>
    <lineage>
        <taxon>Eukaryota</taxon>
        <taxon>Metazoa</taxon>
        <taxon>Ecdysozoa</taxon>
        <taxon>Nematoda</taxon>
        <taxon>Chromadorea</taxon>
        <taxon>Rhabditida</taxon>
        <taxon>Spirurina</taxon>
        <taxon>Ascaridomorpha</taxon>
        <taxon>Ascaridoidea</taxon>
        <taxon>Ascarididae</taxon>
        <taxon>Parascaris</taxon>
    </lineage>
</organism>
<keyword evidence="2" id="KW-1133">Transmembrane helix</keyword>
<proteinExistence type="predicted"/>
<keyword evidence="2" id="KW-0812">Transmembrane</keyword>
<dbReference type="AlphaFoldDB" id="A0A915BRT1"/>
<accession>A0A915BRT1</accession>